<dbReference type="EMBL" id="RCMG01001191">
    <property type="protein sequence ID" value="KAG2833796.1"/>
    <property type="molecule type" value="Genomic_DNA"/>
</dbReference>
<organism evidence="2 4">
    <name type="scientific">Phytophthora cactorum</name>
    <dbReference type="NCBI Taxonomy" id="29920"/>
    <lineage>
        <taxon>Eukaryota</taxon>
        <taxon>Sar</taxon>
        <taxon>Stramenopiles</taxon>
        <taxon>Oomycota</taxon>
        <taxon>Peronosporomycetes</taxon>
        <taxon>Peronosporales</taxon>
        <taxon>Peronosporaceae</taxon>
        <taxon>Phytophthora</taxon>
    </lineage>
</organism>
<evidence type="ECO:0000313" key="3">
    <source>
        <dbReference type="EMBL" id="KAG2887889.1"/>
    </source>
</evidence>
<dbReference type="VEuPathDB" id="FungiDB:PC110_g5940"/>
<dbReference type="GO" id="GO:0005634">
    <property type="term" value="C:nucleus"/>
    <property type="evidence" value="ECO:0007669"/>
    <property type="project" value="TreeGrafter"/>
</dbReference>
<evidence type="ECO:0000313" key="4">
    <source>
        <dbReference type="Proteomes" id="UP000735874"/>
    </source>
</evidence>
<dbReference type="AlphaFoldDB" id="A0A8T0Y8D1"/>
<dbReference type="Pfam" id="PF03184">
    <property type="entry name" value="DDE_1"/>
    <property type="match status" value="1"/>
</dbReference>
<dbReference type="PANTHER" id="PTHR19303">
    <property type="entry name" value="TRANSPOSON"/>
    <property type="match status" value="1"/>
</dbReference>
<dbReference type="InterPro" id="IPR050863">
    <property type="entry name" value="CenT-Element_Derived"/>
</dbReference>
<dbReference type="PANTHER" id="PTHR19303:SF57">
    <property type="entry name" value="HTH CENPB-TYPE DOMAIN-CONTAINING PROTEIN"/>
    <property type="match status" value="1"/>
</dbReference>
<protein>
    <recommendedName>
        <fullName evidence="1">DDE-1 domain-containing protein</fullName>
    </recommendedName>
</protein>
<dbReference type="GO" id="GO:0003677">
    <property type="term" value="F:DNA binding"/>
    <property type="evidence" value="ECO:0007669"/>
    <property type="project" value="TreeGrafter"/>
</dbReference>
<comment type="caution">
    <text evidence="2">The sequence shown here is derived from an EMBL/GenBank/DDBJ whole genome shotgun (WGS) entry which is preliminary data.</text>
</comment>
<sequence length="362" mass="41497">MLQLKARDLATEICLDEGLFAVSRSWTKRFLDANRLSLRRRTRHGQVTPDDARAVAEQFRKKVQEIIIEHNITEIYNADQTVRNYEHLSTHIIDTTGTRTVWVRSCGKDKSRMTVMLLAASSGKRHAPFVVFKQPPSRIPATEAFNHREQHGFGRTLWRSVKPMQEASGIEIYCNAKGWWNSKLSLQWLEHHFAHRDSIGEEVLLIWDEFSGHWTEEVREYAASINVLLLSAPGGYTSVCHPADIAWMRPFKLRLREQWIKDMQEQFREHQEGESQEADVTAFSPTAPSRAKLIKWLDSNWSSLPKAVIVGGFSRIGIPSDQREAPETESRFEEDLQNVLQILAKSGAAIDVGNEAEEEIEH</sequence>
<accession>A0A8T0Y8D1</accession>
<reference evidence="2" key="1">
    <citation type="submission" date="2018-10" db="EMBL/GenBank/DDBJ databases">
        <title>Effector identification in a new, highly contiguous assembly of the strawberry crown rot pathogen Phytophthora cactorum.</title>
        <authorList>
            <person name="Armitage A.D."/>
            <person name="Nellist C.F."/>
            <person name="Bates H."/>
            <person name="Vickerstaff R.J."/>
            <person name="Harrison R.J."/>
        </authorList>
    </citation>
    <scope>NUCLEOTIDE SEQUENCE</scope>
    <source>
        <strain evidence="2">15-7</strain>
        <strain evidence="3">4032</strain>
    </source>
</reference>
<feature type="domain" description="DDE-1" evidence="1">
    <location>
        <begin position="110"/>
        <end position="313"/>
    </location>
</feature>
<dbReference type="InterPro" id="IPR004875">
    <property type="entry name" value="DDE_SF_endonuclease_dom"/>
</dbReference>
<dbReference type="EMBL" id="RCMI01001246">
    <property type="protein sequence ID" value="KAG2887889.1"/>
    <property type="molecule type" value="Genomic_DNA"/>
</dbReference>
<dbReference type="Proteomes" id="UP000774804">
    <property type="component" value="Unassembled WGS sequence"/>
</dbReference>
<proteinExistence type="predicted"/>
<dbReference type="Proteomes" id="UP000735874">
    <property type="component" value="Unassembled WGS sequence"/>
</dbReference>
<evidence type="ECO:0000313" key="2">
    <source>
        <dbReference type="EMBL" id="KAG2833796.1"/>
    </source>
</evidence>
<gene>
    <name evidence="2" type="ORF">PC113_g20510</name>
    <name evidence="3" type="ORF">PC115_g20217</name>
</gene>
<dbReference type="VEuPathDB" id="FungiDB:PC110_g23709"/>
<name>A0A8T0Y8D1_9STRA</name>
<evidence type="ECO:0000259" key="1">
    <source>
        <dbReference type="Pfam" id="PF03184"/>
    </source>
</evidence>